<dbReference type="RefSeq" id="WP_209376311.1">
    <property type="nucleotide sequence ID" value="NZ_JAGIZA010000018.1"/>
</dbReference>
<dbReference type="Gene3D" id="1.10.1530.10">
    <property type="match status" value="1"/>
</dbReference>
<dbReference type="EMBL" id="JAGIZA010000018">
    <property type="protein sequence ID" value="MBP0495512.1"/>
    <property type="molecule type" value="Genomic_DNA"/>
</dbReference>
<evidence type="ECO:0000313" key="3">
    <source>
        <dbReference type="EMBL" id="MBP0495512.1"/>
    </source>
</evidence>
<dbReference type="GO" id="GO:0016491">
    <property type="term" value="F:oxidoreductase activity"/>
    <property type="evidence" value="ECO:0007669"/>
    <property type="project" value="UniProtKB-KW"/>
</dbReference>
<dbReference type="InterPro" id="IPR003767">
    <property type="entry name" value="Malate/L-lactate_DH-like"/>
</dbReference>
<dbReference type="PANTHER" id="PTHR11091:SF0">
    <property type="entry name" value="MALATE DEHYDROGENASE"/>
    <property type="match status" value="1"/>
</dbReference>
<comment type="caution">
    <text evidence="3">The sequence shown here is derived from an EMBL/GenBank/DDBJ whole genome shotgun (WGS) entry which is preliminary data.</text>
</comment>
<reference evidence="3" key="1">
    <citation type="submission" date="2021-03" db="EMBL/GenBank/DDBJ databases">
        <authorList>
            <person name="So Y."/>
        </authorList>
    </citation>
    <scope>NUCLEOTIDE SEQUENCE</scope>
    <source>
        <strain evidence="3">SG15</strain>
    </source>
</reference>
<organism evidence="3 4">
    <name type="scientific">Roseomonas indoligenes</name>
    <dbReference type="NCBI Taxonomy" id="2820811"/>
    <lineage>
        <taxon>Bacteria</taxon>
        <taxon>Pseudomonadati</taxon>
        <taxon>Pseudomonadota</taxon>
        <taxon>Alphaproteobacteria</taxon>
        <taxon>Acetobacterales</taxon>
        <taxon>Roseomonadaceae</taxon>
        <taxon>Roseomonas</taxon>
    </lineage>
</organism>
<protein>
    <submittedName>
        <fullName evidence="3">Ldh family oxidoreductase</fullName>
    </submittedName>
</protein>
<dbReference type="InterPro" id="IPR036111">
    <property type="entry name" value="Mal/L-sulfo/L-lacto_DH-like_sf"/>
</dbReference>
<dbReference type="PANTHER" id="PTHR11091">
    <property type="entry name" value="OXIDOREDUCTASE-RELATED"/>
    <property type="match status" value="1"/>
</dbReference>
<dbReference type="Gene3D" id="3.30.1370.60">
    <property type="entry name" value="Hypothetical oxidoreductase yiak, domain 2"/>
    <property type="match status" value="1"/>
</dbReference>
<accession>A0A940N2F6</accession>
<evidence type="ECO:0000256" key="1">
    <source>
        <dbReference type="ARBA" id="ARBA00006056"/>
    </source>
</evidence>
<dbReference type="AlphaFoldDB" id="A0A940N2F6"/>
<dbReference type="InterPro" id="IPR043144">
    <property type="entry name" value="Mal/L-sulf/L-lact_DH-like_ah"/>
</dbReference>
<keyword evidence="4" id="KW-1185">Reference proteome</keyword>
<name>A0A940N2F6_9PROT</name>
<dbReference type="InterPro" id="IPR043143">
    <property type="entry name" value="Mal/L-sulf/L-lact_DH-like_NADP"/>
</dbReference>
<sequence>MSGRLQVPAETVRAQVVAVLTSWGMDPELIRTTAEVMVETDLAGVDSHGVSMLMDYDSSRRKGKLNLQARPRVVRENAVTALVDADAGLGHPAAVMGMEMAIAKAKDLGVGVVTVRNSHHFGAAGYYAALAPVHGLIGMVTSATRTINMVPTRASKALLGTNPLAFCAPAGRNRAFRLDMATTTTANNKVRVYGLNGRTLPEGWAVDGSGQPVTDPDEASRLIREGKEGGLTPLGGRPETASHKGYGLAMMVHILGGTLSGASFSPLRVRTQKAEDPDNLGHFFMAIDPEAFREEGEFEADLDDALDVLRAAPPADPALPVLVPGDPEAAARETRLREGIPVPRRLADQIRAMCEGCGAPYLLE</sequence>
<evidence type="ECO:0000256" key="2">
    <source>
        <dbReference type="ARBA" id="ARBA00023002"/>
    </source>
</evidence>
<proteinExistence type="inferred from homology"/>
<evidence type="ECO:0000313" key="4">
    <source>
        <dbReference type="Proteomes" id="UP000677537"/>
    </source>
</evidence>
<dbReference type="SUPFAM" id="SSF89733">
    <property type="entry name" value="L-sulfolactate dehydrogenase-like"/>
    <property type="match status" value="1"/>
</dbReference>
<dbReference type="Pfam" id="PF02615">
    <property type="entry name" value="Ldh_2"/>
    <property type="match status" value="1"/>
</dbReference>
<keyword evidence="2" id="KW-0560">Oxidoreductase</keyword>
<dbReference type="Proteomes" id="UP000677537">
    <property type="component" value="Unassembled WGS sequence"/>
</dbReference>
<comment type="similarity">
    <text evidence="1">Belongs to the LDH2/MDH2 oxidoreductase family.</text>
</comment>
<gene>
    <name evidence="3" type="ORF">J5Y10_22190</name>
</gene>